<dbReference type="Pfam" id="PF00085">
    <property type="entry name" value="Thioredoxin"/>
    <property type="match status" value="1"/>
</dbReference>
<dbReference type="CDD" id="cd06257">
    <property type="entry name" value="DnaJ"/>
    <property type="match status" value="1"/>
</dbReference>
<feature type="domain" description="J" evidence="3">
    <location>
        <begin position="55"/>
        <end position="119"/>
    </location>
</feature>
<dbReference type="Pfam" id="PF00226">
    <property type="entry name" value="DnaJ"/>
    <property type="match status" value="1"/>
</dbReference>
<evidence type="ECO:0000256" key="1">
    <source>
        <dbReference type="SAM" id="MobiDB-lite"/>
    </source>
</evidence>
<organism evidence="5 6">
    <name type="scientific">Petrolisthes manimaculis</name>
    <dbReference type="NCBI Taxonomy" id="1843537"/>
    <lineage>
        <taxon>Eukaryota</taxon>
        <taxon>Metazoa</taxon>
        <taxon>Ecdysozoa</taxon>
        <taxon>Arthropoda</taxon>
        <taxon>Crustacea</taxon>
        <taxon>Multicrustacea</taxon>
        <taxon>Malacostraca</taxon>
        <taxon>Eumalacostraca</taxon>
        <taxon>Eucarida</taxon>
        <taxon>Decapoda</taxon>
        <taxon>Pleocyemata</taxon>
        <taxon>Anomura</taxon>
        <taxon>Galatheoidea</taxon>
        <taxon>Porcellanidae</taxon>
        <taxon>Petrolisthes</taxon>
    </lineage>
</organism>
<evidence type="ECO:0000313" key="6">
    <source>
        <dbReference type="Proteomes" id="UP001292094"/>
    </source>
</evidence>
<dbReference type="InterPro" id="IPR013766">
    <property type="entry name" value="Thioredoxin_domain"/>
</dbReference>
<dbReference type="InterPro" id="IPR001623">
    <property type="entry name" value="DnaJ_domain"/>
</dbReference>
<evidence type="ECO:0000313" key="5">
    <source>
        <dbReference type="EMBL" id="KAK4305789.1"/>
    </source>
</evidence>
<dbReference type="SMART" id="SM00271">
    <property type="entry name" value="DnaJ"/>
    <property type="match status" value="1"/>
</dbReference>
<feature type="signal peptide" evidence="2">
    <location>
        <begin position="1"/>
        <end position="22"/>
    </location>
</feature>
<feature type="compositionally biased region" description="Acidic residues" evidence="1">
    <location>
        <begin position="770"/>
        <end position="779"/>
    </location>
</feature>
<dbReference type="Gene3D" id="3.40.30.10">
    <property type="entry name" value="Glutaredoxin"/>
    <property type="match status" value="1"/>
</dbReference>
<evidence type="ECO:0008006" key="7">
    <source>
        <dbReference type="Google" id="ProtNLM"/>
    </source>
</evidence>
<accession>A0AAE1PE54</accession>
<dbReference type="SUPFAM" id="SSF46565">
    <property type="entry name" value="Chaperone J-domain"/>
    <property type="match status" value="1"/>
</dbReference>
<dbReference type="PANTHER" id="PTHR44303">
    <property type="entry name" value="DNAJ HOMOLOG SUBFAMILY C MEMBER 16"/>
    <property type="match status" value="1"/>
</dbReference>
<evidence type="ECO:0000256" key="2">
    <source>
        <dbReference type="SAM" id="SignalP"/>
    </source>
</evidence>
<feature type="region of interest" description="Disordered" evidence="1">
    <location>
        <begin position="760"/>
        <end position="785"/>
    </location>
</feature>
<gene>
    <name evidence="5" type="ORF">Pmani_022334</name>
</gene>
<dbReference type="EMBL" id="JAWZYT010002229">
    <property type="protein sequence ID" value="KAK4305789.1"/>
    <property type="molecule type" value="Genomic_DNA"/>
</dbReference>
<feature type="chain" id="PRO_5042298026" description="DnaJ homolog subfamily C member 16" evidence="2">
    <location>
        <begin position="23"/>
        <end position="837"/>
    </location>
</feature>
<name>A0AAE1PE54_9EUCA</name>
<dbReference type="AlphaFoldDB" id="A0AAE1PE54"/>
<proteinExistence type="predicted"/>
<keyword evidence="6" id="KW-1185">Reference proteome</keyword>
<protein>
    <recommendedName>
        <fullName evidence="7">DnaJ homolog subfamily C member 16</fullName>
    </recommendedName>
</protein>
<dbReference type="Proteomes" id="UP001292094">
    <property type="component" value="Unassembled WGS sequence"/>
</dbReference>
<dbReference type="InterPro" id="IPR036869">
    <property type="entry name" value="J_dom_sf"/>
</dbReference>
<keyword evidence="2" id="KW-0732">Signal</keyword>
<comment type="caution">
    <text evidence="5">The sequence shown here is derived from an EMBL/GenBank/DDBJ whole genome shotgun (WGS) entry which is preliminary data.</text>
</comment>
<dbReference type="PANTHER" id="PTHR44303:SF2">
    <property type="entry name" value="DNAJ HOMOLOG SUBFAMILY C MEMBER 16"/>
    <property type="match status" value="1"/>
</dbReference>
<dbReference type="PROSITE" id="PS50076">
    <property type="entry name" value="DNAJ_2"/>
    <property type="match status" value="1"/>
</dbReference>
<dbReference type="PROSITE" id="PS51352">
    <property type="entry name" value="THIOREDOXIN_2"/>
    <property type="match status" value="1"/>
</dbReference>
<dbReference type="SUPFAM" id="SSF52833">
    <property type="entry name" value="Thioredoxin-like"/>
    <property type="match status" value="1"/>
</dbReference>
<dbReference type="PROSITE" id="PS51257">
    <property type="entry name" value="PROKAR_LIPOPROTEIN"/>
    <property type="match status" value="1"/>
</dbReference>
<dbReference type="InterPro" id="IPR036249">
    <property type="entry name" value="Thioredoxin-like_sf"/>
</dbReference>
<dbReference type="Gene3D" id="1.10.287.110">
    <property type="entry name" value="DnaJ domain"/>
    <property type="match status" value="1"/>
</dbReference>
<evidence type="ECO:0000259" key="4">
    <source>
        <dbReference type="PROSITE" id="PS51352"/>
    </source>
</evidence>
<feature type="domain" description="Thioredoxin" evidence="4">
    <location>
        <begin position="162"/>
        <end position="288"/>
    </location>
</feature>
<evidence type="ECO:0000259" key="3">
    <source>
        <dbReference type="PROSITE" id="PS50076"/>
    </source>
</evidence>
<sequence>MMRSGVLVALLVVACMVVMTQAQYHGWNPTHYPNLLGGWGGNFYNHNPGFGYGGYPYEILHIKRNADTTTVKKAFKQLAKEWHPDKNQSPEAEAKFIEINEAYKLLMDPERRRLFDSTGHTDEQPNFRKQHDYSSFRRFDPFDDIFSTFGGNFRFNFKYGEGTNIYKKQSITFKSFQNSVVPLSKKQPYLILFYSDWCIACAQIEPIWRRLCEELEPINFGMATVHAGREVELAKRLGVKTVPYLIMLLDGHPYHYTQPSVSMVSSLDFIRSKFPHKLVQRITEEDLDSFLGGWMDNRVRVLLFGRLDIIRLRYLSVGWEFRERAVIGYVQMDRSDTDSIRVRYSVSSKVDTLLVFHEDPYTPVASVAMTDLPYPTMKDIIDGNKFLVLPRLSSQSVFDALCPVESMRARRRLCVVLVTQDDPAHDPSRAALRDYATATDQARERERVRYTYLFREKQVDFMNALTAAASGSPVETNHRIVILWRTERHTLKYEWLEGGWEAEGEKHNTSRENLRATITRLLHSNQPMPYETVIQELFDEHAQGIVWRIISKLVSVQDFLRDNVNQDDIVPAVSIMVTVIFIVAGGYVMSYLVKLEEERVSSASSTFVDSSGRVKIAPQLRVHELRGESYNGMVRLLKPGCRTIVVLCDSESKSKLMPKFHKACWPYRKNKTLMFGFLNIERASGMEWYKRILVLGLPEPRDLNINPKNTIGTVIALNGHRKYYCLYHAKHPEAVFGLPTNPGATAETEGLRRRHTKSSITGDFMGFSDNESESESDVETGDKRKDSIASDKPLLNYYSNILFEDQLLEGLGNWLDRLFEGTTLRYHINYWPDWPGK</sequence>
<reference evidence="5" key="1">
    <citation type="submission" date="2023-11" db="EMBL/GenBank/DDBJ databases">
        <title>Genome assemblies of two species of porcelain crab, Petrolisthes cinctipes and Petrolisthes manimaculis (Anomura: Porcellanidae).</title>
        <authorList>
            <person name="Angst P."/>
        </authorList>
    </citation>
    <scope>NUCLEOTIDE SEQUENCE</scope>
    <source>
        <strain evidence="5">PB745_02</strain>
        <tissue evidence="5">Gill</tissue>
    </source>
</reference>
<dbReference type="InterPro" id="IPR052448">
    <property type="entry name" value="DnaJ_C16_autophagy_reg"/>
</dbReference>
<dbReference type="PRINTS" id="PR00625">
    <property type="entry name" value="JDOMAIN"/>
</dbReference>